<dbReference type="Proteomes" id="UP000800036">
    <property type="component" value="Unassembled WGS sequence"/>
</dbReference>
<organism evidence="3 4">
    <name type="scientific">Bimuria novae-zelandiae CBS 107.79</name>
    <dbReference type="NCBI Taxonomy" id="1447943"/>
    <lineage>
        <taxon>Eukaryota</taxon>
        <taxon>Fungi</taxon>
        <taxon>Dikarya</taxon>
        <taxon>Ascomycota</taxon>
        <taxon>Pezizomycotina</taxon>
        <taxon>Dothideomycetes</taxon>
        <taxon>Pleosporomycetidae</taxon>
        <taxon>Pleosporales</taxon>
        <taxon>Massarineae</taxon>
        <taxon>Didymosphaeriaceae</taxon>
        <taxon>Bimuria</taxon>
    </lineage>
</organism>
<sequence length="491" mass="54793">MASMFLSSSTSRIQRWLCDSPDTVSPRRPPSLSESLAAAPPRLVKRRRDTSPCDMEDSSSRGSSPGKRRRQNNDNLSMQSISQSGSIAVSDRTVLTAPASAKRSTSPSRYLTQLRTARPPISLSPITMPPPLPDKVKIRLGKLRRRLGDTVKGAYIPAGLKKAIEQDPEFHLSLSMEPIDPEAFDYDDKRTLADFSLAYTIQQVKSIFRDATLCTQFGRDENAWCFGVVWPLIELAIKLHGKDKWRPESVQSQTINPLYLSRISDPSTPTKERPLFRKTDFCFSYSYLDPHFRAFYDQLDKVQSTHASHTTDNFTARSILFSGIEVKPENGDQKEAELQMSIWMAASLRKKMELVRKAFPTTSVSETDITSDSGVGYNANEQTIEDPIAPLPPSPTALLEPALTVIGHEHKVYYACISSAVEDGNIAILGPDEKFTNLSTRSVQGIFKLIKFYAGILDYGYGADRESEHKGKEELWGEYIGRIARAVSAMV</sequence>
<protein>
    <recommendedName>
        <fullName evidence="2">PD-(D/E)XK nuclease-like domain-containing protein</fullName>
    </recommendedName>
</protein>
<reference evidence="3" key="1">
    <citation type="journal article" date="2020" name="Stud. Mycol.">
        <title>101 Dothideomycetes genomes: a test case for predicting lifestyles and emergence of pathogens.</title>
        <authorList>
            <person name="Haridas S."/>
            <person name="Albert R."/>
            <person name="Binder M."/>
            <person name="Bloem J."/>
            <person name="Labutti K."/>
            <person name="Salamov A."/>
            <person name="Andreopoulos B."/>
            <person name="Baker S."/>
            <person name="Barry K."/>
            <person name="Bills G."/>
            <person name="Bluhm B."/>
            <person name="Cannon C."/>
            <person name="Castanera R."/>
            <person name="Culley D."/>
            <person name="Daum C."/>
            <person name="Ezra D."/>
            <person name="Gonzalez J."/>
            <person name="Henrissat B."/>
            <person name="Kuo A."/>
            <person name="Liang C."/>
            <person name="Lipzen A."/>
            <person name="Lutzoni F."/>
            <person name="Magnuson J."/>
            <person name="Mondo S."/>
            <person name="Nolan M."/>
            <person name="Ohm R."/>
            <person name="Pangilinan J."/>
            <person name="Park H.-J."/>
            <person name="Ramirez L."/>
            <person name="Alfaro M."/>
            <person name="Sun H."/>
            <person name="Tritt A."/>
            <person name="Yoshinaga Y."/>
            <person name="Zwiers L.-H."/>
            <person name="Turgeon B."/>
            <person name="Goodwin S."/>
            <person name="Spatafora J."/>
            <person name="Crous P."/>
            <person name="Grigoriev I."/>
        </authorList>
    </citation>
    <scope>NUCLEOTIDE SEQUENCE</scope>
    <source>
        <strain evidence="3">CBS 107.79</strain>
    </source>
</reference>
<evidence type="ECO:0000313" key="4">
    <source>
        <dbReference type="Proteomes" id="UP000800036"/>
    </source>
</evidence>
<keyword evidence="4" id="KW-1185">Reference proteome</keyword>
<feature type="domain" description="PD-(D/E)XK nuclease-like" evidence="2">
    <location>
        <begin position="180"/>
        <end position="452"/>
    </location>
</feature>
<proteinExistence type="predicted"/>
<name>A0A6A5UVE8_9PLEO</name>
<feature type="region of interest" description="Disordered" evidence="1">
    <location>
        <begin position="17"/>
        <end position="89"/>
    </location>
</feature>
<evidence type="ECO:0000313" key="3">
    <source>
        <dbReference type="EMBL" id="KAF1968775.1"/>
    </source>
</evidence>
<evidence type="ECO:0000256" key="1">
    <source>
        <dbReference type="SAM" id="MobiDB-lite"/>
    </source>
</evidence>
<feature type="compositionally biased region" description="Polar residues" evidence="1">
    <location>
        <begin position="73"/>
        <end position="87"/>
    </location>
</feature>
<dbReference type="AlphaFoldDB" id="A0A6A5UVE8"/>
<gene>
    <name evidence="3" type="ORF">BU23DRAFT_540797</name>
</gene>
<dbReference type="OrthoDB" id="4161186at2759"/>
<dbReference type="EMBL" id="ML976717">
    <property type="protein sequence ID" value="KAF1968775.1"/>
    <property type="molecule type" value="Genomic_DNA"/>
</dbReference>
<accession>A0A6A5UVE8</accession>
<evidence type="ECO:0000259" key="2">
    <source>
        <dbReference type="Pfam" id="PF20516"/>
    </source>
</evidence>
<dbReference type="Pfam" id="PF20516">
    <property type="entry name" value="PDDEXK_12"/>
    <property type="match status" value="1"/>
</dbReference>
<dbReference type="InterPro" id="IPR046797">
    <property type="entry name" value="PDDEXK_12"/>
</dbReference>